<protein>
    <submittedName>
        <fullName evidence="1">Uncharacterized protein</fullName>
    </submittedName>
</protein>
<name>A0A444IWZ8_9BACT</name>
<sequence>MLFQDVRRPDAELGTALGVDPIADRDSDYVMFLVANVDLGRFNRVFWDASREKCWGICCVLLWGDGVFRLR</sequence>
<evidence type="ECO:0000313" key="1">
    <source>
        <dbReference type="EMBL" id="RWX45411.1"/>
    </source>
</evidence>
<dbReference type="EMBL" id="MTKO01000078">
    <property type="protein sequence ID" value="RWX45411.1"/>
    <property type="molecule type" value="Genomic_DNA"/>
</dbReference>
<dbReference type="AlphaFoldDB" id="A0A444IWZ8"/>
<keyword evidence="2" id="KW-1185">Reference proteome</keyword>
<evidence type="ECO:0000313" key="2">
    <source>
        <dbReference type="Proteomes" id="UP000287853"/>
    </source>
</evidence>
<reference evidence="1 2" key="1">
    <citation type="submission" date="2017-01" db="EMBL/GenBank/DDBJ databases">
        <title>The cable genome- insights into the physiology and evolution of filamentous bacteria capable of sulfide oxidation via long distance electron transfer.</title>
        <authorList>
            <person name="Schreiber L."/>
            <person name="Bjerg J.T."/>
            <person name="Boggild A."/>
            <person name="Van De Vossenberg J."/>
            <person name="Meysman F."/>
            <person name="Nielsen L.P."/>
            <person name="Schramm A."/>
            <person name="Kjeldsen K.U."/>
        </authorList>
    </citation>
    <scope>NUCLEOTIDE SEQUENCE [LARGE SCALE GENOMIC DNA]</scope>
    <source>
        <strain evidence="1">MCF</strain>
    </source>
</reference>
<organism evidence="1 2">
    <name type="scientific">Candidatus Electrothrix aarhusensis</name>
    <dbReference type="NCBI Taxonomy" id="1859131"/>
    <lineage>
        <taxon>Bacteria</taxon>
        <taxon>Pseudomonadati</taxon>
        <taxon>Thermodesulfobacteriota</taxon>
        <taxon>Desulfobulbia</taxon>
        <taxon>Desulfobulbales</taxon>
        <taxon>Desulfobulbaceae</taxon>
        <taxon>Candidatus Electrothrix</taxon>
    </lineage>
</organism>
<proteinExistence type="predicted"/>
<comment type="caution">
    <text evidence="1">The sequence shown here is derived from an EMBL/GenBank/DDBJ whole genome shotgun (WGS) entry which is preliminary data.</text>
</comment>
<gene>
    <name evidence="1" type="ORF">H206_00937</name>
</gene>
<accession>A0A444IWZ8</accession>
<dbReference type="Proteomes" id="UP000287853">
    <property type="component" value="Unassembled WGS sequence"/>
</dbReference>